<accession>A0A653SKE1</accession>
<gene>
    <name evidence="1" type="ORF">BACI348_41306</name>
</gene>
<evidence type="ECO:0000313" key="2">
    <source>
        <dbReference type="Proteomes" id="UP000433089"/>
    </source>
</evidence>
<sequence length="59" mass="7004">MKISFFGFISSKEGIEHTNRRSADDGGSKYGENQIKNRNLICFTALFRRRLFIHEWHEN</sequence>
<dbReference type="EMBL" id="CABWLH010000009">
    <property type="protein sequence ID" value="VXB68436.1"/>
    <property type="molecule type" value="Genomic_DNA"/>
</dbReference>
<organism evidence="1 2">
    <name type="scientific">Bacillus altitudinis</name>
    <dbReference type="NCBI Taxonomy" id="293387"/>
    <lineage>
        <taxon>Bacteria</taxon>
        <taxon>Bacillati</taxon>
        <taxon>Bacillota</taxon>
        <taxon>Bacilli</taxon>
        <taxon>Bacillales</taxon>
        <taxon>Bacillaceae</taxon>
        <taxon>Bacillus</taxon>
    </lineage>
</organism>
<name>A0A653SKE1_BACAB</name>
<proteinExistence type="predicted"/>
<dbReference type="AlphaFoldDB" id="A0A653SKE1"/>
<reference evidence="1 2" key="1">
    <citation type="submission" date="2019-10" db="EMBL/GenBank/DDBJ databases">
        <authorList>
            <person name="Karimi E."/>
        </authorList>
    </citation>
    <scope>NUCLEOTIDE SEQUENCE [LARGE SCALE GENOMIC DNA]</scope>
    <source>
        <strain evidence="1">Bacillus sp. 348</strain>
    </source>
</reference>
<evidence type="ECO:0000313" key="1">
    <source>
        <dbReference type="EMBL" id="VXB68436.1"/>
    </source>
</evidence>
<dbReference type="Proteomes" id="UP000433089">
    <property type="component" value="Unassembled WGS sequence"/>
</dbReference>
<protein>
    <submittedName>
        <fullName evidence="1">Uncharacterized protein</fullName>
    </submittedName>
</protein>